<dbReference type="GO" id="GO:0005737">
    <property type="term" value="C:cytoplasm"/>
    <property type="evidence" value="ECO:0007669"/>
    <property type="project" value="UniProtKB-SubCell"/>
</dbReference>
<sequence>MSIESREPVIQVGPGPASQPWIIPGPGPVIPPFPTETEPGPVIPPGQDIPRVKIKSLFSNAFIIVGYDEVLYAVGAIPQQGETFRIIPINNYQVKLRIVGGQFVRIDYNGALVADANKNNATIFNIFRTGYMEFSLMAPQGKYVNVKQRDNMLVARSEYAGPRTRFKFRMVD</sequence>
<evidence type="ECO:0000256" key="1">
    <source>
        <dbReference type="ARBA" id="ARBA00004496"/>
    </source>
</evidence>
<keyword evidence="6" id="KW-1185">Reference proteome</keyword>
<gene>
    <name evidence="5" type="ORF">QX51_09565</name>
</gene>
<keyword evidence="3" id="KW-0009">Actin-binding</keyword>
<name>A0A0B3VK92_9FIRM</name>
<comment type="subcellular location">
    <subcellularLocation>
        <location evidence="1">Cytoplasm</location>
    </subcellularLocation>
</comment>
<dbReference type="CDD" id="cd00257">
    <property type="entry name" value="beta-trefoil_FSCN-like"/>
    <property type="match status" value="1"/>
</dbReference>
<accession>A0A0B3VK92</accession>
<dbReference type="Pfam" id="PF06268">
    <property type="entry name" value="Fascin"/>
    <property type="match status" value="1"/>
</dbReference>
<dbReference type="SUPFAM" id="SSF50405">
    <property type="entry name" value="Actin-crosslinking proteins"/>
    <property type="match status" value="1"/>
</dbReference>
<protein>
    <recommendedName>
        <fullName evidence="4">Fascin-like domain-containing protein</fullName>
    </recommendedName>
</protein>
<evidence type="ECO:0000313" key="5">
    <source>
        <dbReference type="EMBL" id="KHS57196.1"/>
    </source>
</evidence>
<dbReference type="InterPro" id="IPR008999">
    <property type="entry name" value="Actin-crosslinking"/>
</dbReference>
<dbReference type="GO" id="GO:0051015">
    <property type="term" value="F:actin filament binding"/>
    <property type="evidence" value="ECO:0007669"/>
    <property type="project" value="InterPro"/>
</dbReference>
<dbReference type="AlphaFoldDB" id="A0A0B3VK92"/>
<dbReference type="GO" id="GO:0030674">
    <property type="term" value="F:protein-macromolecule adaptor activity"/>
    <property type="evidence" value="ECO:0007669"/>
    <property type="project" value="InterPro"/>
</dbReference>
<evidence type="ECO:0000256" key="3">
    <source>
        <dbReference type="ARBA" id="ARBA00023203"/>
    </source>
</evidence>
<dbReference type="EMBL" id="JWHR01000087">
    <property type="protein sequence ID" value="KHS57196.1"/>
    <property type="molecule type" value="Genomic_DNA"/>
</dbReference>
<evidence type="ECO:0000313" key="6">
    <source>
        <dbReference type="Proteomes" id="UP000031189"/>
    </source>
</evidence>
<dbReference type="OrthoDB" id="1752623at2"/>
<dbReference type="Proteomes" id="UP000031189">
    <property type="component" value="Unassembled WGS sequence"/>
</dbReference>
<feature type="domain" description="Fascin-like" evidence="4">
    <location>
        <begin position="93"/>
        <end position="167"/>
    </location>
</feature>
<reference evidence="5 6" key="1">
    <citation type="submission" date="2014-12" db="EMBL/GenBank/DDBJ databases">
        <title>Draft genome sequence of Terrisporobacter sp. 08-306576, isolated from the blood culture of a bacteremia patient.</title>
        <authorList>
            <person name="Lund L.C."/>
            <person name="Sydenham T.V."/>
            <person name="Hogh S.V."/>
            <person name="Skov M.N."/>
            <person name="Kemp M."/>
            <person name="Justesen U.S."/>
        </authorList>
    </citation>
    <scope>NUCLEOTIDE SEQUENCE [LARGE SCALE GENOMIC DNA]</scope>
    <source>
        <strain evidence="5 6">08-306576</strain>
    </source>
</reference>
<evidence type="ECO:0000259" key="4">
    <source>
        <dbReference type="Pfam" id="PF06268"/>
    </source>
</evidence>
<dbReference type="InterPro" id="IPR022768">
    <property type="entry name" value="Fascin-like_dom"/>
</dbReference>
<organism evidence="5 6">
    <name type="scientific">Terrisporobacter othiniensis</name>
    <dbReference type="NCBI Taxonomy" id="1577792"/>
    <lineage>
        <taxon>Bacteria</taxon>
        <taxon>Bacillati</taxon>
        <taxon>Bacillota</taxon>
        <taxon>Clostridia</taxon>
        <taxon>Peptostreptococcales</taxon>
        <taxon>Peptostreptococcaceae</taxon>
        <taxon>Terrisporobacter</taxon>
    </lineage>
</organism>
<proteinExistence type="predicted"/>
<dbReference type="Gene3D" id="2.80.10.50">
    <property type="match status" value="1"/>
</dbReference>
<evidence type="ECO:0000256" key="2">
    <source>
        <dbReference type="ARBA" id="ARBA00022490"/>
    </source>
</evidence>
<dbReference type="RefSeq" id="WP_039679686.1">
    <property type="nucleotide sequence ID" value="NZ_JAXECK010000002.1"/>
</dbReference>
<comment type="caution">
    <text evidence="5">The sequence shown here is derived from an EMBL/GenBank/DDBJ whole genome shotgun (WGS) entry which is preliminary data.</text>
</comment>
<keyword evidence="2" id="KW-0963">Cytoplasm</keyword>